<dbReference type="GO" id="GO:0005886">
    <property type="term" value="C:plasma membrane"/>
    <property type="evidence" value="ECO:0007669"/>
    <property type="project" value="TreeGrafter"/>
</dbReference>
<gene>
    <name evidence="3" type="ORF">HFQ13_07460</name>
</gene>
<keyword evidence="4" id="KW-1185">Reference proteome</keyword>
<dbReference type="CDD" id="cd01949">
    <property type="entry name" value="GGDEF"/>
    <property type="match status" value="1"/>
</dbReference>
<dbReference type="GO" id="GO:0052621">
    <property type="term" value="F:diguanylate cyclase activity"/>
    <property type="evidence" value="ECO:0007669"/>
    <property type="project" value="UniProtKB-EC"/>
</dbReference>
<sequence>MDAFPATAADTWIPEGLTAFCRFVSHLSGAFLVLTVHWRVGEDIAILASNADLPIQKIRPENLVERLDTSAAIVDLSASVSHLSSALLMLYPAEERNLYFLAVEAEEERYSGLLLLKSGPLETFQDALILDYLRSVLRQMLGDYWLLRERRYFQAKFHDLFDSLPIGILLIEGNGTVGHVNSTAEALLGIPAGQSSVATIARAFQKLRDRCINAAELQRLYAPLQQDLQFAIQCDWSTDEQVLYVDTHPILGNARQGRVWILQDVTAQRIREQSLQKTAERDALTGAYNRHFLERYRNDFEQKTSTSENSTAVMMIDIDHFKAINDQLGHAVGDDVLRAVSQRLQGQLRQRDAGVFIRWGGEEFVLLVPVRTPEEGSLVAERLRASIAHRPIRVAAEQTISVTISLGATFYRTGEGVTEDTIPRADTALYRAKQGGRNRCEWSQ</sequence>
<dbReference type="SUPFAM" id="SSF55785">
    <property type="entry name" value="PYP-like sensor domain (PAS domain)"/>
    <property type="match status" value="1"/>
</dbReference>
<dbReference type="Proteomes" id="UP001197378">
    <property type="component" value="Unassembled WGS sequence"/>
</dbReference>
<evidence type="ECO:0000313" key="3">
    <source>
        <dbReference type="EMBL" id="MBU2788040.1"/>
    </source>
</evidence>
<dbReference type="Gene3D" id="3.30.450.20">
    <property type="entry name" value="PAS domain"/>
    <property type="match status" value="1"/>
</dbReference>
<dbReference type="FunFam" id="3.30.70.270:FF:000001">
    <property type="entry name" value="Diguanylate cyclase domain protein"/>
    <property type="match status" value="1"/>
</dbReference>
<reference evidence="3" key="1">
    <citation type="journal article" date="2021" name="ISME J.">
        <title>Genomic evolution of the class Acidithiobacillia: deep-branching Proteobacteria living in extreme acidic conditions.</title>
        <authorList>
            <person name="Moya-Beltran A."/>
            <person name="Beard S."/>
            <person name="Rojas-Villalobos C."/>
            <person name="Issotta F."/>
            <person name="Gallardo Y."/>
            <person name="Ulloa R."/>
            <person name="Giaveno A."/>
            <person name="Degli Esposti M."/>
            <person name="Johnson D.B."/>
            <person name="Quatrini R."/>
        </authorList>
    </citation>
    <scope>NUCLEOTIDE SEQUENCE</scope>
    <source>
        <strain evidence="3">VAN18-1</strain>
    </source>
</reference>
<dbReference type="NCBIfam" id="TIGR00254">
    <property type="entry name" value="GGDEF"/>
    <property type="match status" value="1"/>
</dbReference>
<protein>
    <recommendedName>
        <fullName evidence="1">diguanylate cyclase</fullName>
        <ecNumber evidence="1">2.7.7.65</ecNumber>
    </recommendedName>
</protein>
<dbReference type="EMBL" id="JAAXYO010000097">
    <property type="protein sequence ID" value="MBU2788040.1"/>
    <property type="molecule type" value="Genomic_DNA"/>
</dbReference>
<dbReference type="InterPro" id="IPR000014">
    <property type="entry name" value="PAS"/>
</dbReference>
<dbReference type="Pfam" id="PF00990">
    <property type="entry name" value="GGDEF"/>
    <property type="match status" value="1"/>
</dbReference>
<dbReference type="InterPro" id="IPR050469">
    <property type="entry name" value="Diguanylate_Cyclase"/>
</dbReference>
<dbReference type="AlphaFoldDB" id="A0AAE2YQH5"/>
<organism evidence="3 4">
    <name type="scientific">Igneacidithiobacillus copahuensis</name>
    <dbReference type="NCBI Taxonomy" id="2724909"/>
    <lineage>
        <taxon>Bacteria</taxon>
        <taxon>Pseudomonadati</taxon>
        <taxon>Pseudomonadota</taxon>
        <taxon>Acidithiobacillia</taxon>
        <taxon>Acidithiobacillales</taxon>
        <taxon>Acidithiobacillaceae</taxon>
        <taxon>Igneacidithiobacillus</taxon>
    </lineage>
</organism>
<dbReference type="InterPro" id="IPR035965">
    <property type="entry name" value="PAS-like_dom_sf"/>
</dbReference>
<dbReference type="Pfam" id="PF13188">
    <property type="entry name" value="PAS_8"/>
    <property type="match status" value="1"/>
</dbReference>
<evidence type="ECO:0000256" key="1">
    <source>
        <dbReference type="ARBA" id="ARBA00012528"/>
    </source>
</evidence>
<accession>A0AAE2YQH5</accession>
<proteinExistence type="predicted"/>
<evidence type="ECO:0000313" key="4">
    <source>
        <dbReference type="Proteomes" id="UP001197378"/>
    </source>
</evidence>
<dbReference type="Gene3D" id="3.30.70.270">
    <property type="match status" value="1"/>
</dbReference>
<dbReference type="GO" id="GO:0043709">
    <property type="term" value="P:cell adhesion involved in single-species biofilm formation"/>
    <property type="evidence" value="ECO:0007669"/>
    <property type="project" value="TreeGrafter"/>
</dbReference>
<comment type="caution">
    <text evidence="3">The sequence shown here is derived from an EMBL/GenBank/DDBJ whole genome shotgun (WGS) entry which is preliminary data.</text>
</comment>
<dbReference type="PANTHER" id="PTHR45138:SF26">
    <property type="entry name" value="DIGUANYLATE CYCLASE"/>
    <property type="match status" value="1"/>
</dbReference>
<dbReference type="EC" id="2.7.7.65" evidence="1"/>
<dbReference type="PROSITE" id="PS50887">
    <property type="entry name" value="GGDEF"/>
    <property type="match status" value="1"/>
</dbReference>
<dbReference type="GO" id="GO:1902201">
    <property type="term" value="P:negative regulation of bacterial-type flagellum-dependent cell motility"/>
    <property type="evidence" value="ECO:0007669"/>
    <property type="project" value="TreeGrafter"/>
</dbReference>
<dbReference type="SUPFAM" id="SSF55073">
    <property type="entry name" value="Nucleotide cyclase"/>
    <property type="match status" value="1"/>
</dbReference>
<name>A0AAE2YQH5_9PROT</name>
<dbReference type="PANTHER" id="PTHR45138">
    <property type="entry name" value="REGULATORY COMPONENTS OF SENSORY TRANSDUCTION SYSTEM"/>
    <property type="match status" value="1"/>
</dbReference>
<feature type="domain" description="GGDEF" evidence="2">
    <location>
        <begin position="309"/>
        <end position="444"/>
    </location>
</feature>
<dbReference type="InterPro" id="IPR029787">
    <property type="entry name" value="Nucleotide_cyclase"/>
</dbReference>
<evidence type="ECO:0000259" key="2">
    <source>
        <dbReference type="PROSITE" id="PS50887"/>
    </source>
</evidence>
<dbReference type="InterPro" id="IPR000160">
    <property type="entry name" value="GGDEF_dom"/>
</dbReference>
<dbReference type="InterPro" id="IPR043128">
    <property type="entry name" value="Rev_trsase/Diguanyl_cyclase"/>
</dbReference>
<dbReference type="RefSeq" id="WP_215871146.1">
    <property type="nucleotide sequence ID" value="NZ_JAAXYO010000097.1"/>
</dbReference>
<dbReference type="SMART" id="SM00267">
    <property type="entry name" value="GGDEF"/>
    <property type="match status" value="1"/>
</dbReference>